<keyword evidence="6" id="KW-0482">Metalloprotease</keyword>
<evidence type="ECO:0000256" key="5">
    <source>
        <dbReference type="ARBA" id="ARBA00022833"/>
    </source>
</evidence>
<dbReference type="GO" id="GO:0043171">
    <property type="term" value="P:peptide catabolic process"/>
    <property type="evidence" value="ECO:0007669"/>
    <property type="project" value="TreeGrafter"/>
</dbReference>
<evidence type="ECO:0000313" key="8">
    <source>
        <dbReference type="EMBL" id="EGB12567.1"/>
    </source>
</evidence>
<dbReference type="InParanoid" id="F0XVC2"/>
<evidence type="ECO:0000256" key="6">
    <source>
        <dbReference type="ARBA" id="ARBA00023049"/>
    </source>
</evidence>
<comment type="similarity">
    <text evidence="1">Belongs to the peptidase M16 family.</text>
</comment>
<dbReference type="Gene3D" id="3.30.830.10">
    <property type="entry name" value="Metalloenzyme, LuxS/M16 peptidase-like"/>
    <property type="match status" value="1"/>
</dbReference>
<dbReference type="GO" id="GO:0046872">
    <property type="term" value="F:metal ion binding"/>
    <property type="evidence" value="ECO:0007669"/>
    <property type="project" value="UniProtKB-KW"/>
</dbReference>
<sequence>VLVAEDDMVAPPLDARRYRLVALPNGMRALLVSDPGAETSAAALDVKVGFLSDPWDRPGLAHFCEHMLFLGNAKYPAEGEWRSFLETRGGSSNAYTAAEDTCFYFDVDAGDFDAALDRFAQFFVSPTFSASGVNRELEAIESEDSKNQQSDGFRLLQLDR</sequence>
<dbReference type="AlphaFoldDB" id="F0XVC2"/>
<evidence type="ECO:0000256" key="2">
    <source>
        <dbReference type="ARBA" id="ARBA00022670"/>
    </source>
</evidence>
<organism evidence="9">
    <name type="scientific">Aureococcus anophagefferens</name>
    <name type="common">Harmful bloom alga</name>
    <dbReference type="NCBI Taxonomy" id="44056"/>
    <lineage>
        <taxon>Eukaryota</taxon>
        <taxon>Sar</taxon>
        <taxon>Stramenopiles</taxon>
        <taxon>Ochrophyta</taxon>
        <taxon>Pelagophyceae</taxon>
        <taxon>Pelagomonadales</taxon>
        <taxon>Pelagomonadaceae</taxon>
        <taxon>Aureococcus</taxon>
    </lineage>
</organism>
<feature type="non-terminal residue" evidence="8">
    <location>
        <position position="1"/>
    </location>
</feature>
<evidence type="ECO:0000256" key="4">
    <source>
        <dbReference type="ARBA" id="ARBA00022801"/>
    </source>
</evidence>
<dbReference type="GeneID" id="20218276"/>
<accession>F0XVC2</accession>
<dbReference type="eggNOG" id="KOG0959">
    <property type="taxonomic scope" value="Eukaryota"/>
</dbReference>
<dbReference type="GO" id="GO:0004222">
    <property type="term" value="F:metalloendopeptidase activity"/>
    <property type="evidence" value="ECO:0007669"/>
    <property type="project" value="TreeGrafter"/>
</dbReference>
<keyword evidence="5" id="KW-0862">Zinc</keyword>
<dbReference type="PANTHER" id="PTHR43690:SF18">
    <property type="entry name" value="INSULIN-DEGRADING ENZYME-RELATED"/>
    <property type="match status" value="1"/>
</dbReference>
<evidence type="ECO:0000313" key="9">
    <source>
        <dbReference type="Proteomes" id="UP000002729"/>
    </source>
</evidence>
<keyword evidence="4" id="KW-0378">Hydrolase</keyword>
<dbReference type="InterPro" id="IPR011765">
    <property type="entry name" value="Pept_M16_N"/>
</dbReference>
<dbReference type="Proteomes" id="UP000002729">
    <property type="component" value="Unassembled WGS sequence"/>
</dbReference>
<name>F0XVC2_AURAN</name>
<dbReference type="OrthoDB" id="952271at2759"/>
<reference evidence="8 9" key="1">
    <citation type="journal article" date="2011" name="Proc. Natl. Acad. Sci. U.S.A.">
        <title>Niche of harmful alga Aureococcus anophagefferens revealed through ecogenomics.</title>
        <authorList>
            <person name="Gobler C.J."/>
            <person name="Berry D.L."/>
            <person name="Dyhrman S.T."/>
            <person name="Wilhelm S.W."/>
            <person name="Salamov A."/>
            <person name="Lobanov A.V."/>
            <person name="Zhang Y."/>
            <person name="Collier J.L."/>
            <person name="Wurch L.L."/>
            <person name="Kustka A.B."/>
            <person name="Dill B.D."/>
            <person name="Shah M."/>
            <person name="VerBerkmoes N.C."/>
            <person name="Kuo A."/>
            <person name="Terry A."/>
            <person name="Pangilinan J."/>
            <person name="Lindquist E.A."/>
            <person name="Lucas S."/>
            <person name="Paulsen I.T."/>
            <person name="Hattenrath-Lehmann T.K."/>
            <person name="Talmage S.C."/>
            <person name="Walker E.A."/>
            <person name="Koch F."/>
            <person name="Burson A.M."/>
            <person name="Marcoval M.A."/>
            <person name="Tang Y.Z."/>
            <person name="Lecleir G.R."/>
            <person name="Coyne K.J."/>
            <person name="Berg G.M."/>
            <person name="Bertrand E.M."/>
            <person name="Saito M.A."/>
            <person name="Gladyshev V.N."/>
            <person name="Grigoriev I.V."/>
        </authorList>
    </citation>
    <scope>NUCLEOTIDE SEQUENCE [LARGE SCALE GENOMIC DNA]</scope>
    <source>
        <strain evidence="9">CCMP 1984</strain>
    </source>
</reference>
<dbReference type="Pfam" id="PF00675">
    <property type="entry name" value="Peptidase_M16"/>
    <property type="match status" value="1"/>
</dbReference>
<dbReference type="RefSeq" id="XP_009032238.1">
    <property type="nucleotide sequence ID" value="XM_009033990.1"/>
</dbReference>
<dbReference type="GO" id="GO:0005829">
    <property type="term" value="C:cytosol"/>
    <property type="evidence" value="ECO:0007669"/>
    <property type="project" value="TreeGrafter"/>
</dbReference>
<dbReference type="EMBL" id="GL833120">
    <property type="protein sequence ID" value="EGB12567.1"/>
    <property type="molecule type" value="Genomic_DNA"/>
</dbReference>
<feature type="domain" description="Peptidase M16 N-terminal" evidence="7">
    <location>
        <begin position="29"/>
        <end position="154"/>
    </location>
</feature>
<evidence type="ECO:0000256" key="1">
    <source>
        <dbReference type="ARBA" id="ARBA00007261"/>
    </source>
</evidence>
<dbReference type="InterPro" id="IPR011249">
    <property type="entry name" value="Metalloenz_LuxS/M16"/>
</dbReference>
<dbReference type="GO" id="GO:0005739">
    <property type="term" value="C:mitochondrion"/>
    <property type="evidence" value="ECO:0007669"/>
    <property type="project" value="TreeGrafter"/>
</dbReference>
<dbReference type="SUPFAM" id="SSF63411">
    <property type="entry name" value="LuxS/MPP-like metallohydrolase"/>
    <property type="match status" value="1"/>
</dbReference>
<gene>
    <name evidence="8" type="ORF">AURANDRAFT_13416</name>
</gene>
<dbReference type="MEROPS" id="M16.A09"/>
<feature type="non-terminal residue" evidence="8">
    <location>
        <position position="160"/>
    </location>
</feature>
<protein>
    <recommendedName>
        <fullName evidence="7">Peptidase M16 N-terminal domain-containing protein</fullName>
    </recommendedName>
</protein>
<evidence type="ECO:0000259" key="7">
    <source>
        <dbReference type="Pfam" id="PF00675"/>
    </source>
</evidence>
<keyword evidence="3" id="KW-0479">Metal-binding</keyword>
<evidence type="ECO:0000256" key="3">
    <source>
        <dbReference type="ARBA" id="ARBA00022723"/>
    </source>
</evidence>
<keyword evidence="9" id="KW-1185">Reference proteome</keyword>
<keyword evidence="2" id="KW-0645">Protease</keyword>
<dbReference type="GO" id="GO:0051603">
    <property type="term" value="P:proteolysis involved in protein catabolic process"/>
    <property type="evidence" value="ECO:0007669"/>
    <property type="project" value="TreeGrafter"/>
</dbReference>
<dbReference type="InterPro" id="IPR050626">
    <property type="entry name" value="Peptidase_M16"/>
</dbReference>
<dbReference type="OMA" id="CINSADS"/>
<dbReference type="PANTHER" id="PTHR43690">
    <property type="entry name" value="NARDILYSIN"/>
    <property type="match status" value="1"/>
</dbReference>
<proteinExistence type="inferred from homology"/>
<dbReference type="KEGG" id="aaf:AURANDRAFT_13416"/>